<keyword evidence="3" id="KW-0808">Transferase</keyword>
<dbReference type="GO" id="GO:0016020">
    <property type="term" value="C:membrane"/>
    <property type="evidence" value="ECO:0007669"/>
    <property type="project" value="UniProtKB-SubCell"/>
</dbReference>
<reference evidence="7" key="1">
    <citation type="journal article" date="2014" name="Nat. Genet.">
        <title>Genome of the human hookworm Necator americanus.</title>
        <authorList>
            <person name="Tang Y.T."/>
            <person name="Gao X."/>
            <person name="Rosa B.A."/>
            <person name="Abubucker S."/>
            <person name="Hallsworth-Pepin K."/>
            <person name="Martin J."/>
            <person name="Tyagi R."/>
            <person name="Heizer E."/>
            <person name="Zhang X."/>
            <person name="Bhonagiri-Palsikar V."/>
            <person name="Minx P."/>
            <person name="Warren W.C."/>
            <person name="Wang Q."/>
            <person name="Zhan B."/>
            <person name="Hotez P.J."/>
            <person name="Sternberg P.W."/>
            <person name="Dougall A."/>
            <person name="Gaze S.T."/>
            <person name="Mulvenna J."/>
            <person name="Sotillo J."/>
            <person name="Ranganathan S."/>
            <person name="Rabelo E.M."/>
            <person name="Wilson R.K."/>
            <person name="Felgner P.L."/>
            <person name="Bethony J."/>
            <person name="Hawdon J.M."/>
            <person name="Gasser R.B."/>
            <person name="Loukas A."/>
            <person name="Mitreva M."/>
        </authorList>
    </citation>
    <scope>NUCLEOTIDE SEQUENCE [LARGE SCALE GENOMIC DNA]</scope>
</reference>
<proteinExistence type="predicted"/>
<keyword evidence="7" id="KW-1185">Reference proteome</keyword>
<sequence length="157" mass="18425">MSCEALKSRVLPRKQLEPLKFGVAYARVVYKDYEILEDELRSSYHPQNYFCYSVDKTAGDEFTRLQYDVNRYGSYMNHAFYECLKLLITKQEWQYVLLMQNHDIMIKSVYETVTILDSLGGANDVHVKPCEEDRWNHSAKWDASSLKFYHNGKCSGP</sequence>
<evidence type="ECO:0000256" key="2">
    <source>
        <dbReference type="ARBA" id="ARBA00022676"/>
    </source>
</evidence>
<accession>W2T015</accession>
<keyword evidence="2" id="KW-0328">Glycosyltransferase</keyword>
<evidence type="ECO:0000313" key="6">
    <source>
        <dbReference type="EMBL" id="ETN74899.1"/>
    </source>
</evidence>
<comment type="subcellular location">
    <subcellularLocation>
        <location evidence="1">Membrane</location>
        <topology evidence="1">Single-pass type II membrane protein</topology>
    </subcellularLocation>
</comment>
<gene>
    <name evidence="6" type="ORF">NECAME_12647</name>
</gene>
<evidence type="ECO:0000256" key="4">
    <source>
        <dbReference type="ARBA" id="ARBA00023136"/>
    </source>
</evidence>
<evidence type="ECO:0000256" key="5">
    <source>
        <dbReference type="ARBA" id="ARBA00023180"/>
    </source>
</evidence>
<dbReference type="KEGG" id="nai:NECAME_12647"/>
<dbReference type="Proteomes" id="UP000053676">
    <property type="component" value="Unassembled WGS sequence"/>
</dbReference>
<keyword evidence="5" id="KW-0325">Glycoprotein</keyword>
<dbReference type="AlphaFoldDB" id="W2T015"/>
<evidence type="ECO:0000256" key="1">
    <source>
        <dbReference type="ARBA" id="ARBA00004606"/>
    </source>
</evidence>
<evidence type="ECO:0000256" key="3">
    <source>
        <dbReference type="ARBA" id="ARBA00022679"/>
    </source>
</evidence>
<dbReference type="OrthoDB" id="2019572at2759"/>
<dbReference type="EMBL" id="KI660327">
    <property type="protein sequence ID" value="ETN74899.1"/>
    <property type="molecule type" value="Genomic_DNA"/>
</dbReference>
<name>W2T015_NECAM</name>
<dbReference type="InterPro" id="IPR003406">
    <property type="entry name" value="Glyco_trans_14"/>
</dbReference>
<protein>
    <submittedName>
        <fullName evidence="6">Core-2/I-Branching enzyme</fullName>
    </submittedName>
</protein>
<dbReference type="PANTHER" id="PTHR46671">
    <property type="entry name" value="PROTEIN CBG11221"/>
    <property type="match status" value="1"/>
</dbReference>
<organism evidence="6 7">
    <name type="scientific">Necator americanus</name>
    <name type="common">Human hookworm</name>
    <dbReference type="NCBI Taxonomy" id="51031"/>
    <lineage>
        <taxon>Eukaryota</taxon>
        <taxon>Metazoa</taxon>
        <taxon>Ecdysozoa</taxon>
        <taxon>Nematoda</taxon>
        <taxon>Chromadorea</taxon>
        <taxon>Rhabditida</taxon>
        <taxon>Rhabditina</taxon>
        <taxon>Rhabditomorpha</taxon>
        <taxon>Strongyloidea</taxon>
        <taxon>Ancylostomatidae</taxon>
        <taxon>Bunostominae</taxon>
        <taxon>Necator</taxon>
    </lineage>
</organism>
<evidence type="ECO:0000313" key="7">
    <source>
        <dbReference type="Proteomes" id="UP000053676"/>
    </source>
</evidence>
<dbReference type="GO" id="GO:0016757">
    <property type="term" value="F:glycosyltransferase activity"/>
    <property type="evidence" value="ECO:0007669"/>
    <property type="project" value="UniProtKB-KW"/>
</dbReference>
<dbReference type="Pfam" id="PF02485">
    <property type="entry name" value="Branch"/>
    <property type="match status" value="1"/>
</dbReference>
<dbReference type="PANTHER" id="PTHR46671:SF7">
    <property type="entry name" value="CORE-2_I-BRANCHING ENZYME"/>
    <property type="match status" value="1"/>
</dbReference>
<keyword evidence="4" id="KW-0472">Membrane</keyword>